<dbReference type="Pfam" id="PF00857">
    <property type="entry name" value="Isochorismatase"/>
    <property type="match status" value="1"/>
</dbReference>
<evidence type="ECO:0000256" key="1">
    <source>
        <dbReference type="ARBA" id="ARBA00022801"/>
    </source>
</evidence>
<dbReference type="AlphaFoldDB" id="A0A4Q8L4A5"/>
<dbReference type="Gene3D" id="3.40.50.850">
    <property type="entry name" value="Isochorismatase-like"/>
    <property type="match status" value="1"/>
</dbReference>
<dbReference type="GO" id="GO:0016787">
    <property type="term" value="F:hydrolase activity"/>
    <property type="evidence" value="ECO:0007669"/>
    <property type="project" value="UniProtKB-KW"/>
</dbReference>
<dbReference type="InterPro" id="IPR050272">
    <property type="entry name" value="Isochorismatase-like_hydrls"/>
</dbReference>
<reference evidence="3 4" key="1">
    <citation type="submission" date="2019-02" db="EMBL/GenBank/DDBJ databases">
        <title>WGS of Pseudoxanthomonas species novum from clinical isolates.</title>
        <authorList>
            <person name="Bernier A.-M."/>
            <person name="Bernard K."/>
            <person name="Vachon A."/>
        </authorList>
    </citation>
    <scope>NUCLEOTIDE SEQUENCE [LARGE SCALE GENOMIC DNA]</scope>
    <source>
        <strain evidence="3 4">NML171200</strain>
    </source>
</reference>
<dbReference type="CDD" id="cd00431">
    <property type="entry name" value="cysteine_hydrolases"/>
    <property type="match status" value="1"/>
</dbReference>
<dbReference type="Proteomes" id="UP000292627">
    <property type="component" value="Unassembled WGS sequence"/>
</dbReference>
<dbReference type="InterPro" id="IPR000868">
    <property type="entry name" value="Isochorismatase-like_dom"/>
</dbReference>
<sequence length="192" mass="20730">MDPRIDAKTALIIVDIFNPFDFPGAQALWRRTLDIAPNLRALIAAFVRAEAPIVYANDDICHGCATVEALIGAARRRSPWSDTLLTRLAPLPPGQVVLKDAHSGFRRTALSERLRGQGIERVVVSGIATDLCVLATAIDASAEDYDVWIPADATQAEDDAKHARAIRILEASFKLSTDPWCADAGDDAPGQT</sequence>
<protein>
    <submittedName>
        <fullName evidence="3">Cysteine hydrolase</fullName>
    </submittedName>
</protein>
<evidence type="ECO:0000313" key="4">
    <source>
        <dbReference type="Proteomes" id="UP000292627"/>
    </source>
</evidence>
<dbReference type="EMBL" id="SHMC01000013">
    <property type="protein sequence ID" value="TAA19104.1"/>
    <property type="molecule type" value="Genomic_DNA"/>
</dbReference>
<dbReference type="PANTHER" id="PTHR43540">
    <property type="entry name" value="PEROXYUREIDOACRYLATE/UREIDOACRYLATE AMIDOHYDROLASE-RELATED"/>
    <property type="match status" value="1"/>
</dbReference>
<proteinExistence type="predicted"/>
<name>A0A4Q8L4A5_9GAMM</name>
<comment type="caution">
    <text evidence="3">The sequence shown here is derived from an EMBL/GenBank/DDBJ whole genome shotgun (WGS) entry which is preliminary data.</text>
</comment>
<dbReference type="OrthoDB" id="9807387at2"/>
<organism evidence="3 4">
    <name type="scientific">Pseudoxanthomonas winnipegensis</name>
    <dbReference type="NCBI Taxonomy" id="2480810"/>
    <lineage>
        <taxon>Bacteria</taxon>
        <taxon>Pseudomonadati</taxon>
        <taxon>Pseudomonadota</taxon>
        <taxon>Gammaproteobacteria</taxon>
        <taxon>Lysobacterales</taxon>
        <taxon>Lysobacteraceae</taxon>
        <taxon>Pseudoxanthomonas</taxon>
    </lineage>
</organism>
<keyword evidence="1 3" id="KW-0378">Hydrolase</keyword>
<dbReference type="RefSeq" id="WP_130553186.1">
    <property type="nucleotide sequence ID" value="NZ_SHMC01000013.1"/>
</dbReference>
<accession>A0A4Q8L4A5</accession>
<dbReference type="SUPFAM" id="SSF52499">
    <property type="entry name" value="Isochorismatase-like hydrolases"/>
    <property type="match status" value="1"/>
</dbReference>
<gene>
    <name evidence="3" type="ORF">EA660_19955</name>
</gene>
<dbReference type="InterPro" id="IPR036380">
    <property type="entry name" value="Isochorismatase-like_sf"/>
</dbReference>
<dbReference type="PANTHER" id="PTHR43540:SF6">
    <property type="entry name" value="ISOCHORISMATASE-LIKE DOMAIN-CONTAINING PROTEIN"/>
    <property type="match status" value="1"/>
</dbReference>
<evidence type="ECO:0000313" key="3">
    <source>
        <dbReference type="EMBL" id="TAA19104.1"/>
    </source>
</evidence>
<evidence type="ECO:0000259" key="2">
    <source>
        <dbReference type="Pfam" id="PF00857"/>
    </source>
</evidence>
<feature type="domain" description="Isochorismatase-like" evidence="2">
    <location>
        <begin position="9"/>
        <end position="173"/>
    </location>
</feature>